<dbReference type="GO" id="GO:0016887">
    <property type="term" value="F:ATP hydrolysis activity"/>
    <property type="evidence" value="ECO:0007669"/>
    <property type="project" value="InterPro"/>
</dbReference>
<dbReference type="InterPro" id="IPR017729">
    <property type="entry name" value="ATPase_T6SS_ClpV1"/>
</dbReference>
<sequence length="893" mass="96377">MMLVDLKPLFARLNPLCTAAVESAAGLTLARGHYEISIEHLLHRLLSETGSDLAHILAQSQIDSLRLAAQLEDALARFKSGNPGRPVFSPMLTECLQDSWLVASVNLGARHVRSGAVLLALLMRLGYYAAGTPWGESLRALSSEQLHKQFAAWTGASAEQAYEPLDASKGAPPTATSAADSALARFCEDYTAKAARGEIDPVFGRDDEIRQMIDILARRRKNNPICVGEPGVGKTAVVEGLALRIEQGDVPEFLRGTRLLGLDLGLLEAGASVKGEFEQRLRGVIDAIKASPQPIILFVDEAHMLIGAGGASGGSDAANLLKPALARGELRTIAATTWAEYKKYFERDPALTRRFQLIRLDEPDSATAVQILRGLKSRYEAVHGVSVRDDALQAAATLSERYITGRQLPDKAVDLLDTAAARVRISLGVKPAGVERIERRLAGLAREREALERDQAHGHRIEAARLEQIDAHVQQDQQDLDALVERWQAERAAAEQVLDLRQRLARLQADPDKAGPEHGDAAVEPDLSPEDLTQALSQAREQLCRLQGDAPLLFTEVGPDTVAQVVSDWTGVPLGKMQRDGASAVLGLAGQLCQRIRGQDEALAQIAQVLKAAQSGLRDPRQPLGVFLLVGPSGVGKTETALAVADEMFGGEQALTTINMSEFQEKHTVSRLVGSPPGYVGYGEGGVLTEAVRKRPYSVVLLDEVEKAHLDVVNLFYQVFDKGSLADGEGRLIDFSNTVIFLTSNLATDIVTAARVETPPPQTDELAERIRPTLSQHFKPALLARMTVVPYGTLSDEALAQIVQIKLARIVQRLQVSNGLSLEFTPAVAQAIAARCTEVDSGARNIDFILRKSLLPALSDRVLAWMADGDGSTALSVDVGPQASQPWVIRMGS</sequence>
<dbReference type="Pfam" id="PF10431">
    <property type="entry name" value="ClpB_D2-small"/>
    <property type="match status" value="1"/>
</dbReference>
<dbReference type="InterPro" id="IPR018368">
    <property type="entry name" value="ClpA/B_CS1"/>
</dbReference>
<dbReference type="InterPro" id="IPR041546">
    <property type="entry name" value="ClpA/ClpB_AAA_lid"/>
</dbReference>
<dbReference type="InterPro" id="IPR036628">
    <property type="entry name" value="Clp_N_dom_sf"/>
</dbReference>
<name>A0A3G2I1B5_9BURK</name>
<dbReference type="InterPro" id="IPR028299">
    <property type="entry name" value="ClpA/B_CS2"/>
</dbReference>
<feature type="domain" description="Clp ATPase C-terminal" evidence="12">
    <location>
        <begin position="794"/>
        <end position="883"/>
    </location>
</feature>
<dbReference type="PANTHER" id="PTHR11638">
    <property type="entry name" value="ATP-DEPENDENT CLP PROTEASE"/>
    <property type="match status" value="1"/>
</dbReference>
<dbReference type="FunFam" id="3.40.50.300:FF:000025">
    <property type="entry name" value="ATP-dependent Clp protease subunit"/>
    <property type="match status" value="1"/>
</dbReference>
<evidence type="ECO:0000313" key="13">
    <source>
        <dbReference type="EMBL" id="AYN22768.1"/>
    </source>
</evidence>
<dbReference type="InterPro" id="IPR003593">
    <property type="entry name" value="AAA+_ATPase"/>
</dbReference>
<dbReference type="RefSeq" id="WP_094198354.1">
    <property type="nucleotide sequence ID" value="NZ_CP022390.1"/>
</dbReference>
<dbReference type="Gene3D" id="3.40.50.300">
    <property type="entry name" value="P-loop containing nucleotide triphosphate hydrolases"/>
    <property type="match status" value="3"/>
</dbReference>
<dbReference type="SUPFAM" id="SSF81923">
    <property type="entry name" value="Double Clp-N motif"/>
    <property type="match status" value="1"/>
</dbReference>
<dbReference type="PROSITE" id="PS00870">
    <property type="entry name" value="CLPAB_1"/>
    <property type="match status" value="1"/>
</dbReference>
<keyword evidence="3" id="KW-0677">Repeat</keyword>
<proteinExistence type="inferred from homology"/>
<dbReference type="EMBL" id="CP032153">
    <property type="protein sequence ID" value="AYN22768.1"/>
    <property type="molecule type" value="Genomic_DNA"/>
</dbReference>
<dbReference type="GO" id="GO:0005737">
    <property type="term" value="C:cytoplasm"/>
    <property type="evidence" value="ECO:0007669"/>
    <property type="project" value="TreeGrafter"/>
</dbReference>
<dbReference type="SMART" id="SM01086">
    <property type="entry name" value="ClpB_D2-small"/>
    <property type="match status" value="1"/>
</dbReference>
<evidence type="ECO:0000256" key="4">
    <source>
        <dbReference type="ARBA" id="ARBA00022741"/>
    </source>
</evidence>
<dbReference type="InterPro" id="IPR004176">
    <property type="entry name" value="Clp_R_N"/>
</dbReference>
<evidence type="ECO:0000256" key="8">
    <source>
        <dbReference type="ARBA" id="ARBA00026057"/>
    </source>
</evidence>
<dbReference type="OrthoDB" id="9803641at2"/>
<evidence type="ECO:0000256" key="1">
    <source>
        <dbReference type="ARBA" id="ARBA00008675"/>
    </source>
</evidence>
<evidence type="ECO:0000313" key="14">
    <source>
        <dbReference type="Proteomes" id="UP000268070"/>
    </source>
</evidence>
<dbReference type="Pfam" id="PF00004">
    <property type="entry name" value="AAA"/>
    <property type="match status" value="1"/>
</dbReference>
<feature type="coiled-coil region" evidence="10">
    <location>
        <begin position="434"/>
        <end position="510"/>
    </location>
</feature>
<dbReference type="Pfam" id="PF07724">
    <property type="entry name" value="AAA_2"/>
    <property type="match status" value="1"/>
</dbReference>
<keyword evidence="5 9" id="KW-0067">ATP-binding</keyword>
<dbReference type="Gene3D" id="1.10.1780.10">
    <property type="entry name" value="Clp, N-terminal domain"/>
    <property type="match status" value="1"/>
</dbReference>
<dbReference type="SMART" id="SM00382">
    <property type="entry name" value="AAA"/>
    <property type="match status" value="2"/>
</dbReference>
<comment type="subunit">
    <text evidence="8">Homohexamer. The oligomerization is ATP-dependent.</text>
</comment>
<dbReference type="PANTHER" id="PTHR11638:SF181">
    <property type="entry name" value="ATPASE SUBUNIT OF ATP-DEPENDENT PROTEASE"/>
    <property type="match status" value="1"/>
</dbReference>
<dbReference type="CDD" id="cd00009">
    <property type="entry name" value="AAA"/>
    <property type="match status" value="1"/>
</dbReference>
<evidence type="ECO:0000256" key="9">
    <source>
        <dbReference type="RuleBase" id="RU004432"/>
    </source>
</evidence>
<dbReference type="Gene3D" id="1.10.8.60">
    <property type="match status" value="1"/>
</dbReference>
<dbReference type="GO" id="GO:0005524">
    <property type="term" value="F:ATP binding"/>
    <property type="evidence" value="ECO:0007669"/>
    <property type="project" value="UniProtKB-KW"/>
</dbReference>
<evidence type="ECO:0000256" key="6">
    <source>
        <dbReference type="ARBA" id="ARBA00023186"/>
    </source>
</evidence>
<dbReference type="InterPro" id="IPR001270">
    <property type="entry name" value="ClpA/B"/>
</dbReference>
<dbReference type="SUPFAM" id="SSF52540">
    <property type="entry name" value="P-loop containing nucleoside triphosphate hydrolases"/>
    <property type="match status" value="2"/>
</dbReference>
<reference evidence="13 14" key="1">
    <citation type="submission" date="2018-09" db="EMBL/GenBank/DDBJ databases">
        <title>Complete genome sequence of the hydrocarbonoclastic bacterium Alcaligenes aquatilis QD168, isolated from a crude-oil polluted marine sediment of Central Chile.</title>
        <authorList>
            <person name="Duran R.E."/>
            <person name="Barra B."/>
            <person name="Salva-Serra F."/>
            <person name="Mendez V."/>
            <person name="Moore E.R.B."/>
            <person name="Seeger M."/>
        </authorList>
    </citation>
    <scope>NUCLEOTIDE SEQUENCE [LARGE SCALE GENOMIC DNA]</scope>
    <source>
        <strain evidence="13 14">QD168</strain>
    </source>
</reference>
<dbReference type="InterPro" id="IPR019489">
    <property type="entry name" value="Clp_ATPase_C"/>
</dbReference>
<dbReference type="Pfam" id="PF17871">
    <property type="entry name" value="AAA_lid_9"/>
    <property type="match status" value="1"/>
</dbReference>
<evidence type="ECO:0000256" key="10">
    <source>
        <dbReference type="SAM" id="Coils"/>
    </source>
</evidence>
<dbReference type="NCBIfam" id="TIGR03345">
    <property type="entry name" value="VI_ClpV1"/>
    <property type="match status" value="1"/>
</dbReference>
<evidence type="ECO:0000259" key="12">
    <source>
        <dbReference type="SMART" id="SM01086"/>
    </source>
</evidence>
<dbReference type="InterPro" id="IPR050130">
    <property type="entry name" value="ClpA_ClpB"/>
</dbReference>
<dbReference type="KEGG" id="aaqu:D3M96_10825"/>
<evidence type="ECO:0000256" key="5">
    <source>
        <dbReference type="ARBA" id="ARBA00022840"/>
    </source>
</evidence>
<keyword evidence="4 9" id="KW-0547">Nucleotide-binding</keyword>
<evidence type="ECO:0000259" key="11">
    <source>
        <dbReference type="SMART" id="SM00382"/>
    </source>
</evidence>
<accession>A0A3G2I1B5</accession>
<feature type="domain" description="AAA+ ATPase" evidence="11">
    <location>
        <begin position="221"/>
        <end position="365"/>
    </location>
</feature>
<keyword evidence="6 9" id="KW-0143">Chaperone</keyword>
<dbReference type="InterPro" id="IPR003959">
    <property type="entry name" value="ATPase_AAA_core"/>
</dbReference>
<keyword evidence="10" id="KW-0175">Coiled coil</keyword>
<gene>
    <name evidence="13" type="primary">tssH</name>
    <name evidence="13" type="ORF">D3M96_10825</name>
</gene>
<dbReference type="PROSITE" id="PS00871">
    <property type="entry name" value="CLPAB_2"/>
    <property type="match status" value="1"/>
</dbReference>
<organism evidence="13 14">
    <name type="scientific">Alcaligenes aquatilis</name>
    <dbReference type="NCBI Taxonomy" id="323284"/>
    <lineage>
        <taxon>Bacteria</taxon>
        <taxon>Pseudomonadati</taxon>
        <taxon>Pseudomonadota</taxon>
        <taxon>Betaproteobacteria</taxon>
        <taxon>Burkholderiales</taxon>
        <taxon>Alcaligenaceae</taxon>
        <taxon>Alcaligenes</taxon>
    </lineage>
</organism>
<dbReference type="CDD" id="cd19499">
    <property type="entry name" value="RecA-like_ClpB_Hsp104-like"/>
    <property type="match status" value="1"/>
</dbReference>
<dbReference type="AlphaFoldDB" id="A0A3G2I1B5"/>
<comment type="function">
    <text evidence="7">Part of a stress-induced multi-chaperone system, it is involved in the recovery of the cell from heat-induced damage, in cooperation with DnaK, DnaJ and GrpE. Acts before DnaK, in the processing of protein aggregates. Protein binding stimulates the ATPase activity; ATP hydrolysis unfolds the denatured protein aggregates, which probably helps expose new hydrophobic binding sites on the surface of ClpB-bound aggregates, contributing to the solubilization and refolding of denatured protein aggregates by DnaK.</text>
</comment>
<dbReference type="FunFam" id="3.40.50.300:FF:000120">
    <property type="entry name" value="ATP-dependent chaperone ClpB"/>
    <property type="match status" value="1"/>
</dbReference>
<protein>
    <recommendedName>
        <fullName evidence="2">Chaperone protein ClpB</fullName>
    </recommendedName>
</protein>
<feature type="domain" description="AAA+ ATPase" evidence="11">
    <location>
        <begin position="623"/>
        <end position="782"/>
    </location>
</feature>
<evidence type="ECO:0000256" key="7">
    <source>
        <dbReference type="ARBA" id="ARBA00025613"/>
    </source>
</evidence>
<evidence type="ECO:0000256" key="3">
    <source>
        <dbReference type="ARBA" id="ARBA00022737"/>
    </source>
</evidence>
<dbReference type="PRINTS" id="PR00300">
    <property type="entry name" value="CLPPROTEASEA"/>
</dbReference>
<comment type="similarity">
    <text evidence="1 9">Belongs to the ClpA/ClpB family.</text>
</comment>
<dbReference type="InterPro" id="IPR027417">
    <property type="entry name" value="P-loop_NTPase"/>
</dbReference>
<dbReference type="Proteomes" id="UP000268070">
    <property type="component" value="Chromosome"/>
</dbReference>
<dbReference type="GO" id="GO:0034605">
    <property type="term" value="P:cellular response to heat"/>
    <property type="evidence" value="ECO:0007669"/>
    <property type="project" value="TreeGrafter"/>
</dbReference>
<dbReference type="Pfam" id="PF02861">
    <property type="entry name" value="Clp_N"/>
    <property type="match status" value="1"/>
</dbReference>
<evidence type="ECO:0000256" key="2">
    <source>
        <dbReference type="ARBA" id="ARBA00017574"/>
    </source>
</evidence>